<dbReference type="AlphaFoldDB" id="A0A6P5JLE0"/>
<dbReference type="InParanoid" id="A0A6P5JLE0"/>
<evidence type="ECO:0000313" key="3">
    <source>
        <dbReference type="RefSeq" id="XP_020835102.1"/>
    </source>
</evidence>
<dbReference type="Proteomes" id="UP000515140">
    <property type="component" value="Unplaced"/>
</dbReference>
<feature type="region of interest" description="Disordered" evidence="1">
    <location>
        <begin position="227"/>
        <end position="250"/>
    </location>
</feature>
<dbReference type="GeneID" id="110202998"/>
<gene>
    <name evidence="3" type="primary">LOC110202998</name>
</gene>
<organism evidence="2 3">
    <name type="scientific">Phascolarctos cinereus</name>
    <name type="common">Koala</name>
    <dbReference type="NCBI Taxonomy" id="38626"/>
    <lineage>
        <taxon>Eukaryota</taxon>
        <taxon>Metazoa</taxon>
        <taxon>Chordata</taxon>
        <taxon>Craniata</taxon>
        <taxon>Vertebrata</taxon>
        <taxon>Euteleostomi</taxon>
        <taxon>Mammalia</taxon>
        <taxon>Metatheria</taxon>
        <taxon>Diprotodontia</taxon>
        <taxon>Phascolarctidae</taxon>
        <taxon>Phascolarctos</taxon>
    </lineage>
</organism>
<reference evidence="3" key="1">
    <citation type="submission" date="2025-08" db="UniProtKB">
        <authorList>
            <consortium name="RefSeq"/>
        </authorList>
    </citation>
    <scope>IDENTIFICATION</scope>
    <source>
        <tissue evidence="3">Spleen</tissue>
    </source>
</reference>
<dbReference type="RefSeq" id="XP_020835102.1">
    <property type="nucleotide sequence ID" value="XM_020979443.1"/>
</dbReference>
<evidence type="ECO:0000313" key="2">
    <source>
        <dbReference type="Proteomes" id="UP000515140"/>
    </source>
</evidence>
<proteinExistence type="predicted"/>
<evidence type="ECO:0000256" key="1">
    <source>
        <dbReference type="SAM" id="MobiDB-lite"/>
    </source>
</evidence>
<accession>A0A6P5JLE0</accession>
<dbReference type="KEGG" id="pcw:110202998"/>
<protein>
    <submittedName>
        <fullName evidence="3">Uncharacterized protein LOC110202998 isoform X1</fullName>
    </submittedName>
</protein>
<keyword evidence="2" id="KW-1185">Reference proteome</keyword>
<sequence>MAAQDCGGKGIWGEKRELICRSLWWGSGGWKGLRERKDRKENGYGDWRWRAGREGLEAGLQWKMGAEVRDGEQGTGRRRLAGVRPDQLKFCSALAPQRGRRGYYIGSLSDHNSIGGGRCTHRGAGGGARRACAAPAATCPATPSSWPSVAVGRALYHCASLGGARRSVAFPTSVWLGPTGRPSICFSVPSLSGLRGLVTQVGGVGSLWRLPPPSPEKWFWPEGRRAETNAPRVPGTVHRGLPPAQGRKATPHGAPIGCICRGAGPDWPPIGWEASGITCGQGRKLLGEDGA</sequence>
<name>A0A6P5JLE0_PHACI</name>